<gene>
    <name evidence="3" type="ordered locus">PAS_chr3_0351</name>
</gene>
<dbReference type="HOGENOM" id="CLU_816652_0_0_1"/>
<dbReference type="GeneID" id="8199484"/>
<accession>C4R4A7</accession>
<dbReference type="GO" id="GO:0005634">
    <property type="term" value="C:nucleus"/>
    <property type="evidence" value="ECO:0007669"/>
    <property type="project" value="InterPro"/>
</dbReference>
<dbReference type="InterPro" id="IPR021264">
    <property type="entry name" value="AFUB_079030/YDR124W-like"/>
</dbReference>
<dbReference type="PANTHER" id="PTHR36102:SF1">
    <property type="entry name" value="YDR124W-LIKE HELICAL BUNDLE DOMAIN-CONTAINING PROTEIN"/>
    <property type="match status" value="1"/>
</dbReference>
<dbReference type="SUPFAM" id="SSF116768">
    <property type="entry name" value="DNA-binding domain of EIN3-like"/>
    <property type="match status" value="1"/>
</dbReference>
<protein>
    <recommendedName>
        <fullName evidence="2">Subtelomeric hrmA-associated cluster protein AFUB-079030/YDR124W-like helical bundle domain-containing protein</fullName>
    </recommendedName>
</protein>
<feature type="region of interest" description="Disordered" evidence="1">
    <location>
        <begin position="319"/>
        <end position="340"/>
    </location>
</feature>
<dbReference type="PANTHER" id="PTHR36102">
    <property type="entry name" value="CHROMOSOME 10, WHOLE GENOME SHOTGUN SEQUENCE"/>
    <property type="match status" value="1"/>
</dbReference>
<feature type="domain" description="Subtelomeric hrmA-associated cluster protein AFUB-079030/YDR124W-like helical bundle" evidence="2">
    <location>
        <begin position="88"/>
        <end position="199"/>
    </location>
</feature>
<keyword evidence="4" id="KW-1185">Reference proteome</keyword>
<dbReference type="eggNOG" id="ENOG502S0ES">
    <property type="taxonomic scope" value="Eukaryota"/>
</dbReference>
<evidence type="ECO:0000256" key="1">
    <source>
        <dbReference type="SAM" id="MobiDB-lite"/>
    </source>
</evidence>
<feature type="compositionally biased region" description="Basic residues" evidence="1">
    <location>
        <begin position="228"/>
        <end position="243"/>
    </location>
</feature>
<evidence type="ECO:0000313" key="3">
    <source>
        <dbReference type="EMBL" id="CAY70393.1"/>
    </source>
</evidence>
<dbReference type="InterPro" id="IPR023278">
    <property type="entry name" value="Ethylene_insens-like_DNA-bd"/>
</dbReference>
<organism evidence="3 4">
    <name type="scientific">Komagataella phaffii (strain GS115 / ATCC 20864)</name>
    <name type="common">Yeast</name>
    <name type="synonym">Pichia pastoris</name>
    <dbReference type="NCBI Taxonomy" id="644223"/>
    <lineage>
        <taxon>Eukaryota</taxon>
        <taxon>Fungi</taxon>
        <taxon>Dikarya</taxon>
        <taxon>Ascomycota</taxon>
        <taxon>Saccharomycotina</taxon>
        <taxon>Pichiomycetes</taxon>
        <taxon>Pichiales</taxon>
        <taxon>Pichiaceae</taxon>
        <taxon>Komagataella</taxon>
    </lineage>
</organism>
<name>C4R4A7_KOMPG</name>
<evidence type="ECO:0000313" key="4">
    <source>
        <dbReference type="Proteomes" id="UP000000314"/>
    </source>
</evidence>
<dbReference type="Proteomes" id="UP000000314">
    <property type="component" value="Chromosome 3"/>
</dbReference>
<dbReference type="GO" id="GO:0003700">
    <property type="term" value="F:DNA-binding transcription factor activity"/>
    <property type="evidence" value="ECO:0007669"/>
    <property type="project" value="InterPro"/>
</dbReference>
<dbReference type="Pfam" id="PF11001">
    <property type="entry name" value="AFUB_07903_YDR124W_hel"/>
    <property type="match status" value="1"/>
</dbReference>
<dbReference type="AlphaFoldDB" id="C4R4A7"/>
<dbReference type="InterPro" id="IPR047092">
    <property type="entry name" value="AFUB_07903/YDR124W-like_hel"/>
</dbReference>
<dbReference type="KEGG" id="ppa:PAS_chr3_0351"/>
<dbReference type="EMBL" id="FN392321">
    <property type="protein sequence ID" value="CAY70393.1"/>
    <property type="molecule type" value="Genomic_DNA"/>
</dbReference>
<proteinExistence type="predicted"/>
<sequence length="340" mass="39874">MEDPENKFDDYIVIGQVRDKLEIQASPRFQKYLDNLSLVFQYLLENPNRNILNDLTSKTSPIELRSPPPTNGFQPPMNEPTQMFTIDLQNKFSMNEQYKMYFNLLQQIVCKEIAKLWIKVIEPKKQTKFPYKGGYCTRPPWWPNEVPHREPDHLNKSDRITLLITICHLDVTYLQDLYKSTQSVEFTPEKRELYNELFYLLYKEFDFQRHRTDSKVVVSLFSRKQKQLSKNRTAKSQPRRKSISKPPLKKANDENLQMAKLLYEHLNLTANPENPSSINDIDITNEYLISSAPSHSNVNFNNSFGLGFNEGHDLPDQTDHYSIYNKSPILPTDKQPNIPL</sequence>
<dbReference type="OrthoDB" id="5338458at2759"/>
<reference evidence="3 4" key="1">
    <citation type="journal article" date="2009" name="Nat. Biotechnol.">
        <title>Genome sequence of the recombinant protein production host Pichia pastoris.</title>
        <authorList>
            <person name="De Schutter K."/>
            <person name="Lin Y.C."/>
            <person name="Tiels P."/>
            <person name="Van Hecke A."/>
            <person name="Glinka S."/>
            <person name="Weber-Lehmann J."/>
            <person name="Rouze P."/>
            <person name="Van de Peer Y."/>
            <person name="Callewaert N."/>
        </authorList>
    </citation>
    <scope>NUCLEOTIDE SEQUENCE [LARGE SCALE GENOMIC DNA]</scope>
    <source>
        <strain evidence="4">GS115 / ATCC 20864</strain>
    </source>
</reference>
<dbReference type="RefSeq" id="XP_002492572.1">
    <property type="nucleotide sequence ID" value="XM_002492527.1"/>
</dbReference>
<dbReference type="InParanoid" id="C4R4A7"/>
<evidence type="ECO:0000259" key="2">
    <source>
        <dbReference type="Pfam" id="PF11001"/>
    </source>
</evidence>
<feature type="region of interest" description="Disordered" evidence="1">
    <location>
        <begin position="228"/>
        <end position="250"/>
    </location>
</feature>